<feature type="transmembrane region" description="Helical" evidence="1">
    <location>
        <begin position="258"/>
        <end position="281"/>
    </location>
</feature>
<feature type="transmembrane region" description="Helical" evidence="1">
    <location>
        <begin position="470"/>
        <end position="489"/>
    </location>
</feature>
<dbReference type="PANTHER" id="PTHR35342">
    <property type="entry name" value="TRICARBOXYLIC TRANSPORT PROTEIN"/>
    <property type="match status" value="1"/>
</dbReference>
<dbReference type="RefSeq" id="WP_014811058.1">
    <property type="nucleotide sequence ID" value="NC_018025.1"/>
</dbReference>
<dbReference type="InterPro" id="IPR002823">
    <property type="entry name" value="DUF112_TM"/>
</dbReference>
<feature type="transmembrane region" description="Helical" evidence="1">
    <location>
        <begin position="200"/>
        <end position="220"/>
    </location>
</feature>
<keyword evidence="1" id="KW-0472">Membrane</keyword>
<dbReference type="Proteomes" id="UP000006055">
    <property type="component" value="Chromosome"/>
</dbReference>
<dbReference type="Pfam" id="PF01970">
    <property type="entry name" value="TctA"/>
    <property type="match status" value="1"/>
</dbReference>
<feature type="domain" description="DUF112" evidence="2">
    <location>
        <begin position="20"/>
        <end position="438"/>
    </location>
</feature>
<feature type="transmembrane region" description="Helical" evidence="1">
    <location>
        <begin position="109"/>
        <end position="132"/>
    </location>
</feature>
<feature type="transmembrane region" description="Helical" evidence="1">
    <location>
        <begin position="353"/>
        <end position="374"/>
    </location>
</feature>
<protein>
    <recommendedName>
        <fullName evidence="2">DUF112 domain-containing protein</fullName>
    </recommendedName>
</protein>
<organism evidence="3 4">
    <name type="scientific">Desulfomonile tiedjei (strain ATCC 49306 / DSM 6799 / DCB-1)</name>
    <dbReference type="NCBI Taxonomy" id="706587"/>
    <lineage>
        <taxon>Bacteria</taxon>
        <taxon>Pseudomonadati</taxon>
        <taxon>Thermodesulfobacteriota</taxon>
        <taxon>Desulfomonilia</taxon>
        <taxon>Desulfomonilales</taxon>
        <taxon>Desulfomonilaceae</taxon>
        <taxon>Desulfomonile</taxon>
    </lineage>
</organism>
<keyword evidence="1" id="KW-0812">Transmembrane</keyword>
<accession>I4C8N3</accession>
<feature type="transmembrane region" description="Helical" evidence="1">
    <location>
        <begin position="152"/>
        <end position="179"/>
    </location>
</feature>
<dbReference type="KEGG" id="dti:Desti_3265"/>
<dbReference type="eggNOG" id="COG3333">
    <property type="taxonomic scope" value="Bacteria"/>
</dbReference>
<keyword evidence="1" id="KW-1133">Transmembrane helix</keyword>
<dbReference type="PATRIC" id="fig|706587.4.peg.3719"/>
<feature type="transmembrane region" description="Helical" evidence="1">
    <location>
        <begin position="52"/>
        <end position="71"/>
    </location>
</feature>
<reference evidence="4" key="1">
    <citation type="submission" date="2012-06" db="EMBL/GenBank/DDBJ databases">
        <title>Complete sequence of chromosome of Desulfomonile tiedjei DSM 6799.</title>
        <authorList>
            <person name="Lucas S."/>
            <person name="Copeland A."/>
            <person name="Lapidus A."/>
            <person name="Glavina del Rio T."/>
            <person name="Dalin E."/>
            <person name="Tice H."/>
            <person name="Bruce D."/>
            <person name="Goodwin L."/>
            <person name="Pitluck S."/>
            <person name="Peters L."/>
            <person name="Ovchinnikova G."/>
            <person name="Zeytun A."/>
            <person name="Lu M."/>
            <person name="Kyrpides N."/>
            <person name="Mavromatis K."/>
            <person name="Ivanova N."/>
            <person name="Brettin T."/>
            <person name="Detter J.C."/>
            <person name="Han C."/>
            <person name="Larimer F."/>
            <person name="Land M."/>
            <person name="Hauser L."/>
            <person name="Markowitz V."/>
            <person name="Cheng J.-F."/>
            <person name="Hugenholtz P."/>
            <person name="Woyke T."/>
            <person name="Wu D."/>
            <person name="Spring S."/>
            <person name="Schroeder M."/>
            <person name="Brambilla E."/>
            <person name="Klenk H.-P."/>
            <person name="Eisen J.A."/>
        </authorList>
    </citation>
    <scope>NUCLEOTIDE SEQUENCE [LARGE SCALE GENOMIC DNA]</scope>
    <source>
        <strain evidence="4">ATCC 49306 / DSM 6799 / DCB-1</strain>
    </source>
</reference>
<feature type="transmembrane region" description="Helical" evidence="1">
    <location>
        <begin position="386"/>
        <end position="404"/>
    </location>
</feature>
<evidence type="ECO:0000256" key="1">
    <source>
        <dbReference type="SAM" id="Phobius"/>
    </source>
</evidence>
<proteinExistence type="predicted"/>
<name>I4C8N3_DESTA</name>
<dbReference type="HOGENOM" id="CLU_022936_2_0_7"/>
<gene>
    <name evidence="3" type="ordered locus">Desti_3265</name>
</gene>
<evidence type="ECO:0000313" key="3">
    <source>
        <dbReference type="EMBL" id="AFM25924.1"/>
    </source>
</evidence>
<dbReference type="PANTHER" id="PTHR35342:SF5">
    <property type="entry name" value="TRICARBOXYLIC TRANSPORT PROTEIN"/>
    <property type="match status" value="1"/>
</dbReference>
<evidence type="ECO:0000259" key="2">
    <source>
        <dbReference type="Pfam" id="PF01970"/>
    </source>
</evidence>
<feature type="transmembrane region" description="Helical" evidence="1">
    <location>
        <begin position="318"/>
        <end position="341"/>
    </location>
</feature>
<sequence>MDLLNHMALGAQVVFTPMNLLLCFLGVLLGTLVGVLPGLGPTAAIALLLPNTFHLSPVGAIIMLAGIYYGAMYGGSTTSILVNIPGEAASVITTLDGYQMALKGRAGPALGIAAFGSFIAGTVSVLGLMLVAPPLAQFALAFGPPEYFSLMLMGILILIYLASGSILKALMMAVLGLLISTIGMDSISGTQRLTFGMVELSDGVGLIPVIMGLFGVAEVFSNVEQVMKQEIVTSKIRDLLPSLRDWKDSFRPVIRGSFLGFFLGLLPGPAPVISAFSSYALEKKLSKHPEKFGTGVIEGVAGPEAANNAATGGAFIPLFTLGIPANSVIAILLGAFMIHGIQPGPLLISQHPQIFWGTVISMYVGNVMLVILNLPLIGLWVKLLRVPYPVLFPLILVFCVVGVYSLNYSLVEVGLMIGFGILGYVGRKFRLEMAPLVLALVIGPMMEQNLRLSLVISQGSPWIFLEHPISAAFLGLSLFLLISPLIPWIGGKRKKLQEKVEGEEV</sequence>
<dbReference type="EMBL" id="CP003360">
    <property type="protein sequence ID" value="AFM25924.1"/>
    <property type="molecule type" value="Genomic_DNA"/>
</dbReference>
<keyword evidence="4" id="KW-1185">Reference proteome</keyword>
<dbReference type="AlphaFoldDB" id="I4C8N3"/>
<feature type="transmembrane region" description="Helical" evidence="1">
    <location>
        <begin position="20"/>
        <end position="40"/>
    </location>
</feature>
<dbReference type="OrthoDB" id="9781349at2"/>
<evidence type="ECO:0000313" key="4">
    <source>
        <dbReference type="Proteomes" id="UP000006055"/>
    </source>
</evidence>
<dbReference type="STRING" id="706587.Desti_3265"/>